<protein>
    <submittedName>
        <fullName evidence="1">Uncharacterized protein</fullName>
    </submittedName>
</protein>
<organism evidence="1 2">
    <name type="scientific">Paraglaciecola chathamensis</name>
    <dbReference type="NCBI Taxonomy" id="368405"/>
    <lineage>
        <taxon>Bacteria</taxon>
        <taxon>Pseudomonadati</taxon>
        <taxon>Pseudomonadota</taxon>
        <taxon>Gammaproteobacteria</taxon>
        <taxon>Alteromonadales</taxon>
        <taxon>Alteromonadaceae</taxon>
        <taxon>Paraglaciecola</taxon>
    </lineage>
</organism>
<dbReference type="AlphaFoldDB" id="A0A8H9M2J6"/>
<reference evidence="1" key="2">
    <citation type="submission" date="2020-09" db="EMBL/GenBank/DDBJ databases">
        <authorList>
            <person name="Sun Q."/>
            <person name="Kim S."/>
        </authorList>
    </citation>
    <scope>NUCLEOTIDE SEQUENCE</scope>
    <source>
        <strain evidence="1">KCTC 32337</strain>
    </source>
</reference>
<name>A0A8H9M2J6_9ALTE</name>
<gene>
    <name evidence="1" type="ORF">GCM10011274_44430</name>
</gene>
<accession>A0A8H9M2J6</accession>
<dbReference type="EMBL" id="BMZC01000019">
    <property type="protein sequence ID" value="GGZ81771.1"/>
    <property type="molecule type" value="Genomic_DNA"/>
</dbReference>
<sequence>MFIVRFALYLSESSLNKQVNVDLASRYLFFNTQPQTLFIATRKCTLKKYSKEVTLIQKENL</sequence>
<proteinExistence type="predicted"/>
<evidence type="ECO:0000313" key="2">
    <source>
        <dbReference type="Proteomes" id="UP000622604"/>
    </source>
</evidence>
<dbReference type="Proteomes" id="UP000622604">
    <property type="component" value="Unassembled WGS sequence"/>
</dbReference>
<comment type="caution">
    <text evidence="1">The sequence shown here is derived from an EMBL/GenBank/DDBJ whole genome shotgun (WGS) entry which is preliminary data.</text>
</comment>
<reference evidence="1" key="1">
    <citation type="journal article" date="2014" name="Int. J. Syst. Evol. Microbiol.">
        <title>Complete genome sequence of Corynebacterium casei LMG S-19264T (=DSM 44701T), isolated from a smear-ripened cheese.</title>
        <authorList>
            <consortium name="US DOE Joint Genome Institute (JGI-PGF)"/>
            <person name="Walter F."/>
            <person name="Albersmeier A."/>
            <person name="Kalinowski J."/>
            <person name="Ruckert C."/>
        </authorList>
    </citation>
    <scope>NUCLEOTIDE SEQUENCE</scope>
    <source>
        <strain evidence="1">KCTC 32337</strain>
    </source>
</reference>
<evidence type="ECO:0000313" key="1">
    <source>
        <dbReference type="EMBL" id="GGZ81771.1"/>
    </source>
</evidence>